<evidence type="ECO:0000256" key="1">
    <source>
        <dbReference type="SAM" id="MobiDB-lite"/>
    </source>
</evidence>
<feature type="compositionally biased region" description="Basic residues" evidence="1">
    <location>
        <begin position="239"/>
        <end position="249"/>
    </location>
</feature>
<protein>
    <submittedName>
        <fullName evidence="2">Uncharacterized protein</fullName>
    </submittedName>
</protein>
<feature type="region of interest" description="Disordered" evidence="1">
    <location>
        <begin position="1"/>
        <end position="26"/>
    </location>
</feature>
<reference evidence="2" key="1">
    <citation type="submission" date="2022-05" db="EMBL/GenBank/DDBJ databases">
        <title>The Musa troglodytarum L. genome provides insights into the mechanism of non-climacteric behaviour and enrichment of carotenoids.</title>
        <authorList>
            <person name="Wang J."/>
        </authorList>
    </citation>
    <scope>NUCLEOTIDE SEQUENCE</scope>
    <source>
        <tissue evidence="2">Leaf</tissue>
    </source>
</reference>
<name>A0A9E7KEM7_9LILI</name>
<sequence>MDHSVQVTQLHDLDDRPGHGRGRPFRIVPPRHDPIEELPALTELHHQVNGAVVLPRLSQGHNAGALREVAHDGHLPPHVLDVHRRPELALRDRLARKQLPSVPVHAEVGDAELATAKLTIEYILLLDPAGRPHAAAEDGQPLGVAAGGPPTAPAVEIVLAGGGLVVEVGADVLSGDGRRRTAAVAHCLAGSGKGFAPAPPSQKARKKTARVLIRSHIMDAEQREESKASFQEWNLNLKEKRKKKGKERR</sequence>
<dbReference type="EMBL" id="CP097509">
    <property type="protein sequence ID" value="URE17618.1"/>
    <property type="molecule type" value="Genomic_DNA"/>
</dbReference>
<organism evidence="2 3">
    <name type="scientific">Musa troglodytarum</name>
    <name type="common">fe'i banana</name>
    <dbReference type="NCBI Taxonomy" id="320322"/>
    <lineage>
        <taxon>Eukaryota</taxon>
        <taxon>Viridiplantae</taxon>
        <taxon>Streptophyta</taxon>
        <taxon>Embryophyta</taxon>
        <taxon>Tracheophyta</taxon>
        <taxon>Spermatophyta</taxon>
        <taxon>Magnoliopsida</taxon>
        <taxon>Liliopsida</taxon>
        <taxon>Zingiberales</taxon>
        <taxon>Musaceae</taxon>
        <taxon>Musa</taxon>
    </lineage>
</organism>
<dbReference type="Proteomes" id="UP001055439">
    <property type="component" value="Chromosome 7"/>
</dbReference>
<feature type="region of interest" description="Disordered" evidence="1">
    <location>
        <begin position="220"/>
        <end position="249"/>
    </location>
</feature>
<accession>A0A9E7KEM7</accession>
<proteinExistence type="predicted"/>
<dbReference type="OrthoDB" id="1889883at2759"/>
<evidence type="ECO:0000313" key="2">
    <source>
        <dbReference type="EMBL" id="URE17618.1"/>
    </source>
</evidence>
<evidence type="ECO:0000313" key="3">
    <source>
        <dbReference type="Proteomes" id="UP001055439"/>
    </source>
</evidence>
<dbReference type="AlphaFoldDB" id="A0A9E7KEM7"/>
<gene>
    <name evidence="2" type="ORF">MUK42_05045</name>
</gene>
<keyword evidence="3" id="KW-1185">Reference proteome</keyword>